<dbReference type="STRING" id="331648.BST97_11435"/>
<dbReference type="Proteomes" id="UP000193431">
    <property type="component" value="Chromosome"/>
</dbReference>
<evidence type="ECO:0000313" key="2">
    <source>
        <dbReference type="Proteomes" id="UP000193431"/>
    </source>
</evidence>
<gene>
    <name evidence="1" type="ORF">BST97_11435</name>
</gene>
<evidence type="ECO:0000313" key="1">
    <source>
        <dbReference type="EMBL" id="ARN78549.1"/>
    </source>
</evidence>
<reference evidence="1 2" key="1">
    <citation type="submission" date="2016-11" db="EMBL/GenBank/DDBJ databases">
        <title>Trade-off between light-utilization and light-protection in marine flavobacteria.</title>
        <authorList>
            <person name="Kumagai Y."/>
        </authorList>
    </citation>
    <scope>NUCLEOTIDE SEQUENCE [LARGE SCALE GENOMIC DNA]</scope>
    <source>
        <strain evidence="1 2">JCM 13191</strain>
    </source>
</reference>
<protein>
    <submittedName>
        <fullName evidence="1">Uncharacterized protein</fullName>
    </submittedName>
</protein>
<organism evidence="1 2">
    <name type="scientific">Nonlabens spongiae</name>
    <dbReference type="NCBI Taxonomy" id="331648"/>
    <lineage>
        <taxon>Bacteria</taxon>
        <taxon>Pseudomonadati</taxon>
        <taxon>Bacteroidota</taxon>
        <taxon>Flavobacteriia</taxon>
        <taxon>Flavobacteriales</taxon>
        <taxon>Flavobacteriaceae</taxon>
        <taxon>Nonlabens</taxon>
    </lineage>
</organism>
<keyword evidence="2" id="KW-1185">Reference proteome</keyword>
<proteinExistence type="predicted"/>
<name>A0A1W6MM35_9FLAO</name>
<accession>A0A1W6MM35</accession>
<dbReference type="AlphaFoldDB" id="A0A1W6MM35"/>
<dbReference type="RefSeq" id="WP_085767355.1">
    <property type="nucleotide sequence ID" value="NZ_CP019344.1"/>
</dbReference>
<dbReference type="EMBL" id="CP019344">
    <property type="protein sequence ID" value="ARN78549.1"/>
    <property type="molecule type" value="Genomic_DNA"/>
</dbReference>
<sequence length="64" mass="7596">MLNLEEQIANSKNSKNELKGFTHVNGDYFDNEEGMFDAEDAAYVRQVYKIALEEYEELIYRDRK</sequence>